<name>A0ABN7G8E6_9GAMM</name>
<feature type="non-terminal residue" evidence="1">
    <location>
        <position position="1"/>
    </location>
</feature>
<organism evidence="1 2">
    <name type="scientific">Bathymodiolus thermophilus thioautotrophic gill symbiont</name>
    <dbReference type="NCBI Taxonomy" id="2360"/>
    <lineage>
        <taxon>Bacteria</taxon>
        <taxon>Pseudomonadati</taxon>
        <taxon>Pseudomonadota</taxon>
        <taxon>Gammaproteobacteria</taxon>
        <taxon>sulfur-oxidizing symbionts</taxon>
    </lineage>
</organism>
<accession>A0ABN7G8E6</accession>
<protein>
    <recommendedName>
        <fullName evidence="3">IS30 family transposase</fullName>
    </recommendedName>
</protein>
<dbReference type="Proteomes" id="UP000626656">
    <property type="component" value="Unassembled WGS sequence"/>
</dbReference>
<evidence type="ECO:0000313" key="2">
    <source>
        <dbReference type="Proteomes" id="UP000626656"/>
    </source>
</evidence>
<evidence type="ECO:0008006" key="3">
    <source>
        <dbReference type="Google" id="ProtNLM"/>
    </source>
</evidence>
<evidence type="ECO:0000313" key="1">
    <source>
        <dbReference type="EMBL" id="CAB5498089.1"/>
    </source>
</evidence>
<sequence>PSIVDARTRIGDWEVDLVIGKGHKGGFATLAERKSRLYLALPIVNKTAQNANDATHSNSKCNLYP</sequence>
<reference evidence="1 2" key="1">
    <citation type="submission" date="2020-05" db="EMBL/GenBank/DDBJ databases">
        <authorList>
            <person name="Petersen J."/>
            <person name="Sayavedra L."/>
        </authorList>
    </citation>
    <scope>NUCLEOTIDE SEQUENCE [LARGE SCALE GENOMIC DNA]</scope>
    <source>
        <strain evidence="1">B azoricus SOX ET2 1586I</strain>
    </source>
</reference>
<gene>
    <name evidence="1" type="ORF">AZO1586I_279</name>
</gene>
<comment type="caution">
    <text evidence="1">The sequence shown here is derived from an EMBL/GenBank/DDBJ whole genome shotgun (WGS) entry which is preliminary data.</text>
</comment>
<keyword evidence="2" id="KW-1185">Reference proteome</keyword>
<dbReference type="EMBL" id="CAHJWF010000071">
    <property type="protein sequence ID" value="CAB5498089.1"/>
    <property type="molecule type" value="Genomic_DNA"/>
</dbReference>
<proteinExistence type="predicted"/>